<dbReference type="Pfam" id="PF04542">
    <property type="entry name" value="Sigma70_r2"/>
    <property type="match status" value="1"/>
</dbReference>
<dbReference type="InterPro" id="IPR036388">
    <property type="entry name" value="WH-like_DNA-bd_sf"/>
</dbReference>
<dbReference type="AlphaFoldDB" id="A0A285D4J2"/>
<dbReference type="Proteomes" id="UP000219546">
    <property type="component" value="Unassembled WGS sequence"/>
</dbReference>
<proteinExistence type="inferred from homology"/>
<dbReference type="InterPro" id="IPR039425">
    <property type="entry name" value="RNA_pol_sigma-70-like"/>
</dbReference>
<evidence type="ECO:0000259" key="6">
    <source>
        <dbReference type="Pfam" id="PF04542"/>
    </source>
</evidence>
<dbReference type="InterPro" id="IPR013324">
    <property type="entry name" value="RNA_pol_sigma_r3/r4-like"/>
</dbReference>
<dbReference type="EMBL" id="OAOP01000010">
    <property type="protein sequence ID" value="SNX74700.1"/>
    <property type="molecule type" value="Genomic_DNA"/>
</dbReference>
<protein>
    <submittedName>
        <fullName evidence="8">RNA polymerase sigma (SigV) subunit</fullName>
    </submittedName>
</protein>
<evidence type="ECO:0000256" key="5">
    <source>
        <dbReference type="ARBA" id="ARBA00023163"/>
    </source>
</evidence>
<dbReference type="PANTHER" id="PTHR43133">
    <property type="entry name" value="RNA POLYMERASE ECF-TYPE SIGMA FACTO"/>
    <property type="match status" value="1"/>
</dbReference>
<dbReference type="RefSeq" id="WP_342745900.1">
    <property type="nucleotide sequence ID" value="NZ_JBEPMQ010000011.1"/>
</dbReference>
<keyword evidence="9" id="KW-1185">Reference proteome</keyword>
<name>A0A285D4J2_9BACI</name>
<accession>A0A285D4J2</accession>
<dbReference type="PANTHER" id="PTHR43133:SF51">
    <property type="entry name" value="RNA POLYMERASE SIGMA FACTOR"/>
    <property type="match status" value="1"/>
</dbReference>
<evidence type="ECO:0000313" key="8">
    <source>
        <dbReference type="EMBL" id="SNX74700.1"/>
    </source>
</evidence>
<gene>
    <name evidence="8" type="ORF">SAMN05877753_11021</name>
</gene>
<dbReference type="InterPro" id="IPR007630">
    <property type="entry name" value="RNA_pol_sigma70_r4"/>
</dbReference>
<dbReference type="CDD" id="cd06171">
    <property type="entry name" value="Sigma70_r4"/>
    <property type="match status" value="1"/>
</dbReference>
<dbReference type="GO" id="GO:0003677">
    <property type="term" value="F:DNA binding"/>
    <property type="evidence" value="ECO:0007669"/>
    <property type="project" value="UniProtKB-KW"/>
</dbReference>
<reference evidence="8 9" key="1">
    <citation type="submission" date="2017-08" db="EMBL/GenBank/DDBJ databases">
        <authorList>
            <person name="de Groot N.N."/>
        </authorList>
    </citation>
    <scope>NUCLEOTIDE SEQUENCE [LARGE SCALE GENOMIC DNA]</scope>
    <source>
        <strain evidence="8 9">JC228</strain>
    </source>
</reference>
<feature type="domain" description="RNA polymerase sigma-70 region 2" evidence="6">
    <location>
        <begin position="22"/>
        <end position="89"/>
    </location>
</feature>
<dbReference type="GO" id="GO:0016987">
    <property type="term" value="F:sigma factor activity"/>
    <property type="evidence" value="ECO:0007669"/>
    <property type="project" value="UniProtKB-KW"/>
</dbReference>
<dbReference type="SUPFAM" id="SSF88946">
    <property type="entry name" value="Sigma2 domain of RNA polymerase sigma factors"/>
    <property type="match status" value="1"/>
</dbReference>
<dbReference type="Gene3D" id="1.10.10.10">
    <property type="entry name" value="Winged helix-like DNA-binding domain superfamily/Winged helix DNA-binding domain"/>
    <property type="match status" value="1"/>
</dbReference>
<dbReference type="SUPFAM" id="SSF88659">
    <property type="entry name" value="Sigma3 and sigma4 domains of RNA polymerase sigma factors"/>
    <property type="match status" value="1"/>
</dbReference>
<evidence type="ECO:0000256" key="2">
    <source>
        <dbReference type="ARBA" id="ARBA00023015"/>
    </source>
</evidence>
<evidence type="ECO:0000256" key="3">
    <source>
        <dbReference type="ARBA" id="ARBA00023082"/>
    </source>
</evidence>
<evidence type="ECO:0000259" key="7">
    <source>
        <dbReference type="Pfam" id="PF04545"/>
    </source>
</evidence>
<feature type="domain" description="RNA polymerase sigma-70 region 4" evidence="7">
    <location>
        <begin position="122"/>
        <end position="167"/>
    </location>
</feature>
<evidence type="ECO:0000313" key="9">
    <source>
        <dbReference type="Proteomes" id="UP000219546"/>
    </source>
</evidence>
<dbReference type="InterPro" id="IPR007627">
    <property type="entry name" value="RNA_pol_sigma70_r2"/>
</dbReference>
<evidence type="ECO:0000256" key="1">
    <source>
        <dbReference type="ARBA" id="ARBA00010641"/>
    </source>
</evidence>
<dbReference type="InterPro" id="IPR014284">
    <property type="entry name" value="RNA_pol_sigma-70_dom"/>
</dbReference>
<dbReference type="NCBIfam" id="TIGR02937">
    <property type="entry name" value="sigma70-ECF"/>
    <property type="match status" value="1"/>
</dbReference>
<keyword evidence="4" id="KW-0238">DNA-binding</keyword>
<keyword evidence="5" id="KW-0804">Transcription</keyword>
<evidence type="ECO:0000256" key="4">
    <source>
        <dbReference type="ARBA" id="ARBA00023125"/>
    </source>
</evidence>
<dbReference type="GO" id="GO:0006352">
    <property type="term" value="P:DNA-templated transcription initiation"/>
    <property type="evidence" value="ECO:0007669"/>
    <property type="project" value="InterPro"/>
</dbReference>
<dbReference type="InterPro" id="IPR013325">
    <property type="entry name" value="RNA_pol_sigma_r2"/>
</dbReference>
<sequence>MFNIHRLVEKAQIGNHRAFLKLFSEYEKDIYRAAFVYVKNQADALDVVQETAYRSFKSIKNLKEPKYFKTWLFRIAISCSIDILRKQKKVVPFIPEVQEALLQDEEEDLPLTLSLQDLITLLENEEKDVIILRFYHDYTLKEVAETLEIPLGTAKTILYRALKKLRKEWKGDRSYGK</sequence>
<organism evidence="8 9">
    <name type="scientific">Bacillus oleivorans</name>
    <dbReference type="NCBI Taxonomy" id="1448271"/>
    <lineage>
        <taxon>Bacteria</taxon>
        <taxon>Bacillati</taxon>
        <taxon>Bacillota</taxon>
        <taxon>Bacilli</taxon>
        <taxon>Bacillales</taxon>
        <taxon>Bacillaceae</taxon>
        <taxon>Bacillus</taxon>
    </lineage>
</organism>
<keyword evidence="2" id="KW-0805">Transcription regulation</keyword>
<dbReference type="Gene3D" id="1.10.1740.10">
    <property type="match status" value="1"/>
</dbReference>
<dbReference type="Pfam" id="PF04545">
    <property type="entry name" value="Sigma70_r4"/>
    <property type="match status" value="1"/>
</dbReference>
<keyword evidence="3" id="KW-0731">Sigma factor</keyword>
<comment type="similarity">
    <text evidence="1">Belongs to the sigma-70 factor family. ECF subfamily.</text>
</comment>